<reference evidence="3" key="1">
    <citation type="journal article" date="2014" name="Proc. Natl. Acad. Sci. U.S.A.">
        <title>Extensive sampling of basidiomycete genomes demonstrates inadequacy of the white-rot/brown-rot paradigm for wood decay fungi.</title>
        <authorList>
            <person name="Riley R."/>
            <person name="Salamov A.A."/>
            <person name="Brown D.W."/>
            <person name="Nagy L.G."/>
            <person name="Floudas D."/>
            <person name="Held B.W."/>
            <person name="Levasseur A."/>
            <person name="Lombard V."/>
            <person name="Morin E."/>
            <person name="Otillar R."/>
            <person name="Lindquist E.A."/>
            <person name="Sun H."/>
            <person name="LaButti K.M."/>
            <person name="Schmutz J."/>
            <person name="Jabbour D."/>
            <person name="Luo H."/>
            <person name="Baker S.E."/>
            <person name="Pisabarro A.G."/>
            <person name="Walton J.D."/>
            <person name="Blanchette R.A."/>
            <person name="Henrissat B."/>
            <person name="Martin F."/>
            <person name="Cullen D."/>
            <person name="Hibbett D.S."/>
            <person name="Grigoriev I.V."/>
        </authorList>
    </citation>
    <scope>NUCLEOTIDE SEQUENCE [LARGE SCALE GENOMIC DNA]</scope>
    <source>
        <strain evidence="3">FD-172 SS1</strain>
    </source>
</reference>
<dbReference type="STRING" id="930990.A0A067N1F9"/>
<name>A0A067N1F9_BOTB1</name>
<dbReference type="EMBL" id="KL198017">
    <property type="protein sequence ID" value="KDQ20780.1"/>
    <property type="molecule type" value="Genomic_DNA"/>
</dbReference>
<feature type="compositionally biased region" description="Polar residues" evidence="1">
    <location>
        <begin position="86"/>
        <end position="113"/>
    </location>
</feature>
<sequence>MSAARLPPPLAGRPPYATDEDDSVYEPQHPRPVHQPPRPNPRHSNASQYNVYDEYLSGSHDDSHSHSPPPTGPPSYPQPSAPVSPYTASPPQYSPVQRDGTQMQPQISPQARPQNLAIHIPSAPDATSPQSRRPNPGPSLIPAYMPSPFSPAPGYPANGVPPGFGGPGYYPAPPLPPPVASFTPHPLPPSTPITPYFAAPPREPFNVKFSSESQIPIMRAYNEETLLTKSQPGANGGIRERRAEGDEFWRRFSMVAHKEGSKGNGQRCCHLPSYPNTPMSSPSLA</sequence>
<feature type="compositionally biased region" description="Polar residues" evidence="1">
    <location>
        <begin position="274"/>
        <end position="285"/>
    </location>
</feature>
<accession>A0A067N1F9</accession>
<evidence type="ECO:0000313" key="2">
    <source>
        <dbReference type="EMBL" id="KDQ20780.1"/>
    </source>
</evidence>
<protein>
    <submittedName>
        <fullName evidence="2">Uncharacterized protein</fullName>
    </submittedName>
</protein>
<evidence type="ECO:0000313" key="3">
    <source>
        <dbReference type="Proteomes" id="UP000027195"/>
    </source>
</evidence>
<dbReference type="Proteomes" id="UP000027195">
    <property type="component" value="Unassembled WGS sequence"/>
</dbReference>
<feature type="compositionally biased region" description="Pro residues" evidence="1">
    <location>
        <begin position="1"/>
        <end position="12"/>
    </location>
</feature>
<feature type="region of interest" description="Disordered" evidence="1">
    <location>
        <begin position="259"/>
        <end position="285"/>
    </location>
</feature>
<feature type="region of interest" description="Disordered" evidence="1">
    <location>
        <begin position="1"/>
        <end position="167"/>
    </location>
</feature>
<proteinExistence type="predicted"/>
<feature type="compositionally biased region" description="Pro residues" evidence="1">
    <location>
        <begin position="67"/>
        <end position="82"/>
    </location>
</feature>
<dbReference type="InParanoid" id="A0A067N1F9"/>
<evidence type="ECO:0000256" key="1">
    <source>
        <dbReference type="SAM" id="MobiDB-lite"/>
    </source>
</evidence>
<dbReference type="HOGENOM" id="CLU_976568_0_0_1"/>
<gene>
    <name evidence="2" type="ORF">BOTBODRAFT_318417</name>
</gene>
<dbReference type="OrthoDB" id="3261666at2759"/>
<keyword evidence="3" id="KW-1185">Reference proteome</keyword>
<organism evidence="2 3">
    <name type="scientific">Botryobasidium botryosum (strain FD-172 SS1)</name>
    <dbReference type="NCBI Taxonomy" id="930990"/>
    <lineage>
        <taxon>Eukaryota</taxon>
        <taxon>Fungi</taxon>
        <taxon>Dikarya</taxon>
        <taxon>Basidiomycota</taxon>
        <taxon>Agaricomycotina</taxon>
        <taxon>Agaricomycetes</taxon>
        <taxon>Cantharellales</taxon>
        <taxon>Botryobasidiaceae</taxon>
        <taxon>Botryobasidium</taxon>
    </lineage>
</organism>
<dbReference type="AlphaFoldDB" id="A0A067N1F9"/>